<organism evidence="5 6">
    <name type="scientific">Acidaminococcus fermentans</name>
    <dbReference type="NCBI Taxonomy" id="905"/>
    <lineage>
        <taxon>Bacteria</taxon>
        <taxon>Bacillati</taxon>
        <taxon>Bacillota</taxon>
        <taxon>Negativicutes</taxon>
        <taxon>Acidaminococcales</taxon>
        <taxon>Acidaminococcaceae</taxon>
        <taxon>Acidaminococcus</taxon>
    </lineage>
</organism>
<keyword evidence="3" id="KW-0233">DNA recombination</keyword>
<evidence type="ECO:0000313" key="5">
    <source>
        <dbReference type="EMBL" id="MSS82326.1"/>
    </source>
</evidence>
<evidence type="ECO:0000259" key="4">
    <source>
        <dbReference type="PROSITE" id="PS51898"/>
    </source>
</evidence>
<reference evidence="5 6" key="1">
    <citation type="submission" date="2019-08" db="EMBL/GenBank/DDBJ databases">
        <title>In-depth cultivation of the pig gut microbiome towards novel bacterial diversity and tailored functional studies.</title>
        <authorList>
            <person name="Wylensek D."/>
            <person name="Hitch T.C.A."/>
            <person name="Clavel T."/>
        </authorList>
    </citation>
    <scope>NUCLEOTIDE SEQUENCE [LARGE SCALE GENOMIC DNA]</scope>
    <source>
        <strain evidence="5 6">WCA-389-WT-5B</strain>
    </source>
</reference>
<comment type="similarity">
    <text evidence="1">Belongs to the 'phage' integrase family.</text>
</comment>
<dbReference type="OrthoDB" id="9803188at2"/>
<sequence>MWMEKNKTGYVFRETYVDHLTGKRHKVSVTMPTGSRTAQKAAREKLDQLIAEKQAAEAPTKLFELIDDYMAAQRPFVKPTTYKNYVTVRSKLLQFFPPDTLVGKLTPAMIQKVLDEIVLKNSVVYAGKILTLVRRSLDRAYKLGILHSMELVNRVEIKRPPKTIQAVESQREKYLDQTELKQVLAALRKLSPLVADACELQSRTGLRFGELAALRDEDYEGDSIYVNGTLQWGLGKGEQPVRGTPKNVYSIRHVALDRRSREILDYYMLKNKRRRAWYPTAHDAAGEHWIFCTREGGPLDITFVNHMLKKIKFPKKLTTHIFRHTHISLLAEQGVPLKAIMQRVGHNDPTTTMAIYTHVTEDMADQAVKALDALK</sequence>
<dbReference type="Gene3D" id="1.10.443.10">
    <property type="entry name" value="Intergrase catalytic core"/>
    <property type="match status" value="1"/>
</dbReference>
<evidence type="ECO:0000313" key="6">
    <source>
        <dbReference type="Proteomes" id="UP000441455"/>
    </source>
</evidence>
<dbReference type="InterPro" id="IPR013762">
    <property type="entry name" value="Integrase-like_cat_sf"/>
</dbReference>
<dbReference type="SUPFAM" id="SSF56349">
    <property type="entry name" value="DNA breaking-rejoining enzymes"/>
    <property type="match status" value="1"/>
</dbReference>
<evidence type="ECO:0000256" key="2">
    <source>
        <dbReference type="ARBA" id="ARBA00023125"/>
    </source>
</evidence>
<evidence type="ECO:0000256" key="3">
    <source>
        <dbReference type="ARBA" id="ARBA00023172"/>
    </source>
</evidence>
<dbReference type="InterPro" id="IPR010998">
    <property type="entry name" value="Integrase_recombinase_N"/>
</dbReference>
<name>A0A6N7W288_ACIFE</name>
<dbReference type="EMBL" id="VULN01000009">
    <property type="protein sequence ID" value="MSS82326.1"/>
    <property type="molecule type" value="Genomic_DNA"/>
</dbReference>
<dbReference type="AlphaFoldDB" id="A0A6N7W288"/>
<gene>
    <name evidence="5" type="ORF">FX155_06940</name>
</gene>
<dbReference type="InterPro" id="IPR002104">
    <property type="entry name" value="Integrase_catalytic"/>
</dbReference>
<dbReference type="Pfam" id="PF00589">
    <property type="entry name" value="Phage_integrase"/>
    <property type="match status" value="1"/>
</dbReference>
<dbReference type="InterPro" id="IPR050090">
    <property type="entry name" value="Tyrosine_recombinase_XerCD"/>
</dbReference>
<dbReference type="PROSITE" id="PS51898">
    <property type="entry name" value="TYR_RECOMBINASE"/>
    <property type="match status" value="1"/>
</dbReference>
<comment type="caution">
    <text evidence="5">The sequence shown here is derived from an EMBL/GenBank/DDBJ whole genome shotgun (WGS) entry which is preliminary data.</text>
</comment>
<feature type="domain" description="Tyr recombinase" evidence="4">
    <location>
        <begin position="170"/>
        <end position="369"/>
    </location>
</feature>
<dbReference type="GO" id="GO:0006310">
    <property type="term" value="P:DNA recombination"/>
    <property type="evidence" value="ECO:0007669"/>
    <property type="project" value="UniProtKB-KW"/>
</dbReference>
<protein>
    <submittedName>
        <fullName evidence="5">Site-specific integrase</fullName>
    </submittedName>
</protein>
<dbReference type="PANTHER" id="PTHR30349">
    <property type="entry name" value="PHAGE INTEGRASE-RELATED"/>
    <property type="match status" value="1"/>
</dbReference>
<dbReference type="Gene3D" id="1.10.150.130">
    <property type="match status" value="1"/>
</dbReference>
<dbReference type="InterPro" id="IPR011010">
    <property type="entry name" value="DNA_brk_join_enz"/>
</dbReference>
<dbReference type="PANTHER" id="PTHR30349:SF64">
    <property type="entry name" value="PROPHAGE INTEGRASE INTD-RELATED"/>
    <property type="match status" value="1"/>
</dbReference>
<dbReference type="CDD" id="cd01189">
    <property type="entry name" value="INT_ICEBs1_C_like"/>
    <property type="match status" value="1"/>
</dbReference>
<dbReference type="RefSeq" id="WP_154488195.1">
    <property type="nucleotide sequence ID" value="NZ_VULN01000009.1"/>
</dbReference>
<dbReference type="Proteomes" id="UP000441455">
    <property type="component" value="Unassembled WGS sequence"/>
</dbReference>
<dbReference type="GO" id="GO:0015074">
    <property type="term" value="P:DNA integration"/>
    <property type="evidence" value="ECO:0007669"/>
    <property type="project" value="InterPro"/>
</dbReference>
<proteinExistence type="inferred from homology"/>
<keyword evidence="2" id="KW-0238">DNA-binding</keyword>
<dbReference type="GO" id="GO:0003677">
    <property type="term" value="F:DNA binding"/>
    <property type="evidence" value="ECO:0007669"/>
    <property type="project" value="UniProtKB-KW"/>
</dbReference>
<evidence type="ECO:0000256" key="1">
    <source>
        <dbReference type="ARBA" id="ARBA00008857"/>
    </source>
</evidence>
<accession>A0A6N7W288</accession>